<dbReference type="InterPro" id="IPR036526">
    <property type="entry name" value="C-N_Hydrolase_sf"/>
</dbReference>
<dbReference type="PANTHER" id="PTHR43674:SF2">
    <property type="entry name" value="BETA-UREIDOPROPIONASE"/>
    <property type="match status" value="1"/>
</dbReference>
<evidence type="ECO:0000256" key="2">
    <source>
        <dbReference type="ARBA" id="ARBA00022801"/>
    </source>
</evidence>
<comment type="catalytic activity">
    <reaction evidence="4">
        <text>3-(carbamoylamino)-2-methylpropanoate + H2O + 2 H(+) = (R)-3-amino-2-methylpropanoate + NH4(+) + CO2</text>
        <dbReference type="Rhea" id="RHEA:37339"/>
        <dbReference type="ChEBI" id="CHEBI:15377"/>
        <dbReference type="ChEBI" id="CHEBI:15378"/>
        <dbReference type="ChEBI" id="CHEBI:16526"/>
        <dbReference type="ChEBI" id="CHEBI:28938"/>
        <dbReference type="ChEBI" id="CHEBI:57731"/>
        <dbReference type="ChEBI" id="CHEBI:74414"/>
        <dbReference type="EC" id="3.5.1.6"/>
    </reaction>
</comment>
<organism evidence="10 11">
    <name type="scientific">Popillia japonica</name>
    <name type="common">Japanese beetle</name>
    <dbReference type="NCBI Taxonomy" id="7064"/>
    <lineage>
        <taxon>Eukaryota</taxon>
        <taxon>Metazoa</taxon>
        <taxon>Ecdysozoa</taxon>
        <taxon>Arthropoda</taxon>
        <taxon>Hexapoda</taxon>
        <taxon>Insecta</taxon>
        <taxon>Pterygota</taxon>
        <taxon>Neoptera</taxon>
        <taxon>Endopterygota</taxon>
        <taxon>Coleoptera</taxon>
        <taxon>Polyphaga</taxon>
        <taxon>Scarabaeiformia</taxon>
        <taxon>Scarabaeidae</taxon>
        <taxon>Rutelinae</taxon>
        <taxon>Popillia</taxon>
    </lineage>
</organism>
<feature type="domain" description="CN hydrolase" evidence="9">
    <location>
        <begin position="118"/>
        <end position="381"/>
    </location>
</feature>
<dbReference type="GO" id="GO:0003837">
    <property type="term" value="F:beta-ureidopropionase activity"/>
    <property type="evidence" value="ECO:0007669"/>
    <property type="project" value="UniProtKB-EC"/>
</dbReference>
<dbReference type="EMBL" id="JASPKY010000026">
    <property type="protein sequence ID" value="KAK9751686.1"/>
    <property type="molecule type" value="Genomic_DNA"/>
</dbReference>
<keyword evidence="11" id="KW-1185">Reference proteome</keyword>
<evidence type="ECO:0000256" key="3">
    <source>
        <dbReference type="ARBA" id="ARBA00050540"/>
    </source>
</evidence>
<evidence type="ECO:0000256" key="6">
    <source>
        <dbReference type="ARBA" id="ARBA00066985"/>
    </source>
</evidence>
<dbReference type="EMBL" id="JASPKY010000026">
    <property type="protein sequence ID" value="KAK9751687.1"/>
    <property type="molecule type" value="Genomic_DNA"/>
</dbReference>
<evidence type="ECO:0000313" key="11">
    <source>
        <dbReference type="Proteomes" id="UP001458880"/>
    </source>
</evidence>
<comment type="catalytic activity">
    <reaction evidence="3">
        <text>3-(carbamoylamino)propanoate + H2O + 2 H(+) = beta-alanine + NH4(+) + CO2</text>
        <dbReference type="Rhea" id="RHEA:11184"/>
        <dbReference type="ChEBI" id="CHEBI:11892"/>
        <dbReference type="ChEBI" id="CHEBI:15377"/>
        <dbReference type="ChEBI" id="CHEBI:15378"/>
        <dbReference type="ChEBI" id="CHEBI:16526"/>
        <dbReference type="ChEBI" id="CHEBI:28938"/>
        <dbReference type="ChEBI" id="CHEBI:57966"/>
        <dbReference type="EC" id="3.5.1.6"/>
    </reaction>
</comment>
<dbReference type="AlphaFoldDB" id="A0AAW1MZD7"/>
<dbReference type="PANTHER" id="PTHR43674">
    <property type="entry name" value="NITRILASE C965.09-RELATED"/>
    <property type="match status" value="1"/>
</dbReference>
<keyword evidence="2 10" id="KW-0378">Hydrolase</keyword>
<evidence type="ECO:0000256" key="1">
    <source>
        <dbReference type="ARBA" id="ARBA00004668"/>
    </source>
</evidence>
<accession>A0AAW1MZD7</accession>
<evidence type="ECO:0000256" key="8">
    <source>
        <dbReference type="ARBA" id="ARBA00075038"/>
    </source>
</evidence>
<dbReference type="Gene3D" id="3.60.110.10">
    <property type="entry name" value="Carbon-nitrogen hydrolase"/>
    <property type="match status" value="2"/>
</dbReference>
<reference evidence="10 11" key="2">
    <citation type="journal article" date="2024" name="BMC Genomics">
        <title>De novo assembly and annotation of Popillia japonica's genome with initial clues to its potential as an invasive pest.</title>
        <authorList>
            <person name="Cucini C."/>
            <person name="Boschi S."/>
            <person name="Funari R."/>
            <person name="Cardaioli E."/>
            <person name="Iannotti N."/>
            <person name="Marturano G."/>
            <person name="Paoli F."/>
            <person name="Bruttini M."/>
            <person name="Carapelli A."/>
            <person name="Frati F."/>
            <person name="Nardi F."/>
        </authorList>
    </citation>
    <scope>NUCLEOTIDE SEQUENCE [LARGE SCALE GENOMIC DNA]</scope>
    <source>
        <strain evidence="10">DMR45628</strain>
    </source>
</reference>
<dbReference type="EC" id="3.5.1.6" evidence="6"/>
<reference evidence="10" key="1">
    <citation type="submission" date="2023-05" db="EMBL/GenBank/DDBJ databases">
        <authorList>
            <person name="Nardi F."/>
            <person name="Carapelli A."/>
            <person name="Cucini C."/>
        </authorList>
    </citation>
    <scope>NUCLEOTIDE SEQUENCE</scope>
    <source>
        <strain evidence="10">DMR45628</strain>
        <tissue evidence="10">Testes</tissue>
    </source>
</reference>
<dbReference type="Proteomes" id="UP001458880">
    <property type="component" value="Unassembled WGS sequence"/>
</dbReference>
<proteinExistence type="inferred from homology"/>
<dbReference type="InterPro" id="IPR003010">
    <property type="entry name" value="C-N_Hydrolase"/>
</dbReference>
<evidence type="ECO:0000256" key="5">
    <source>
        <dbReference type="ARBA" id="ARBA00061249"/>
    </source>
</evidence>
<protein>
    <recommendedName>
        <fullName evidence="7">Beta-ureidopropionase</fullName>
        <ecNumber evidence="6">3.5.1.6</ecNumber>
    </recommendedName>
    <alternativeName>
        <fullName evidence="8">N-carbamoyl-beta-alanine amidohydrolase</fullName>
    </alternativeName>
</protein>
<comment type="pathway">
    <text evidence="1">Amino-acid biosynthesis; beta-alanine biosynthesis.</text>
</comment>
<dbReference type="PROSITE" id="PS50263">
    <property type="entry name" value="CN_HYDROLASE"/>
    <property type="match status" value="1"/>
</dbReference>
<evidence type="ECO:0000256" key="4">
    <source>
        <dbReference type="ARBA" id="ARBA00050552"/>
    </source>
</evidence>
<evidence type="ECO:0000256" key="7">
    <source>
        <dbReference type="ARBA" id="ARBA00074804"/>
    </source>
</evidence>
<sequence length="422" mass="47797">MSGKEEIESLEKLLSKLDVKDLESVNKILYGIGCSKLEIPKIEAEDLEIQSYKFACPREQTRLPKITRVGLFQNKTPLETWAPIQEQRQALHNLAEKAIEAAAKASVNIFCFQEAWTMPFAFCTREKVPWCEYAENAEKAIEAAAKASVNIFCFQEAWTMPFAFCTREKVPWCEYAENAEKGPTTRFLQNLALKNNMVIISPILERDEDHNDVLWNTAVVIDNHGDYFGKHRKNHIPRVGDFNESTYYMEGNTGHPVFETEFGKIAINICYGRHHPLNWLMFGINGAEIVFNPSATTGELSEPLWGIEARNAAIANSYFTCAINRVGTEIFQNEFSSGNSKPAHKDFGHFYGASYVAAPNGSRTPGLSRINNGLLVCEMDLNLCRQTKDFWGLQMTQRLDLYAKSLTAAADLYFKPQLIKKF</sequence>
<dbReference type="GO" id="GO:0033396">
    <property type="term" value="P:beta-alanine biosynthetic process via 3-ureidopropionate"/>
    <property type="evidence" value="ECO:0007669"/>
    <property type="project" value="TreeGrafter"/>
</dbReference>
<comment type="caution">
    <text evidence="10">The sequence shown here is derived from an EMBL/GenBank/DDBJ whole genome shotgun (WGS) entry which is preliminary data.</text>
</comment>
<gene>
    <name evidence="10" type="ORF">QE152_g4770</name>
</gene>
<comment type="similarity">
    <text evidence="5">Belongs to the carbon-nitrogen hydrolase superfamily. BUP family.</text>
</comment>
<evidence type="ECO:0000313" key="10">
    <source>
        <dbReference type="EMBL" id="KAK9751687.1"/>
    </source>
</evidence>
<dbReference type="InterPro" id="IPR050345">
    <property type="entry name" value="Aliph_Amidase/BUP"/>
</dbReference>
<dbReference type="SUPFAM" id="SSF56317">
    <property type="entry name" value="Carbon-nitrogen hydrolase"/>
    <property type="match status" value="1"/>
</dbReference>
<evidence type="ECO:0000259" key="9">
    <source>
        <dbReference type="PROSITE" id="PS50263"/>
    </source>
</evidence>
<name>A0AAW1MZD7_POPJA</name>
<dbReference type="FunFam" id="3.60.110.10:FF:000008">
    <property type="entry name" value="Beta-alanine synthase"/>
    <property type="match status" value="1"/>
</dbReference>
<dbReference type="Pfam" id="PF00795">
    <property type="entry name" value="CN_hydrolase"/>
    <property type="match status" value="1"/>
</dbReference>